<dbReference type="RefSeq" id="WP_303493605.1">
    <property type="nucleotide sequence ID" value="NZ_JAUOPB010000013.1"/>
</dbReference>
<protein>
    <submittedName>
        <fullName evidence="8">Ceramidase domain-containing protein</fullName>
    </submittedName>
</protein>
<keyword evidence="6" id="KW-0479">Metal-binding</keyword>
<evidence type="ECO:0000256" key="4">
    <source>
        <dbReference type="ARBA" id="ARBA00022989"/>
    </source>
</evidence>
<evidence type="ECO:0000256" key="1">
    <source>
        <dbReference type="ARBA" id="ARBA00004141"/>
    </source>
</evidence>
<keyword evidence="6" id="KW-0862">Zinc</keyword>
<dbReference type="Proteomes" id="UP001169760">
    <property type="component" value="Unassembled WGS sequence"/>
</dbReference>
<dbReference type="PANTHER" id="PTHR34368:SF1">
    <property type="entry name" value="OS01G0962200 PROTEIN"/>
    <property type="match status" value="1"/>
</dbReference>
<organism evidence="8 9">
    <name type="scientific">Saccharophagus degradans</name>
    <dbReference type="NCBI Taxonomy" id="86304"/>
    <lineage>
        <taxon>Bacteria</taxon>
        <taxon>Pseudomonadati</taxon>
        <taxon>Pseudomonadota</taxon>
        <taxon>Gammaproteobacteria</taxon>
        <taxon>Cellvibrionales</taxon>
        <taxon>Cellvibrionaceae</taxon>
        <taxon>Saccharophagus</taxon>
    </lineage>
</organism>
<evidence type="ECO:0000256" key="5">
    <source>
        <dbReference type="ARBA" id="ARBA00023136"/>
    </source>
</evidence>
<dbReference type="GO" id="GO:0006672">
    <property type="term" value="P:ceramide metabolic process"/>
    <property type="evidence" value="ECO:0007669"/>
    <property type="project" value="InterPro"/>
</dbReference>
<keyword evidence="5 7" id="KW-0472">Membrane</keyword>
<feature type="transmembrane region" description="Helical" evidence="7">
    <location>
        <begin position="141"/>
        <end position="158"/>
    </location>
</feature>
<dbReference type="AlphaFoldDB" id="A0AAW7XCC7"/>
<comment type="subcellular location">
    <subcellularLocation>
        <location evidence="1">Membrane</location>
        <topology evidence="1">Multi-pass membrane protein</topology>
    </subcellularLocation>
</comment>
<evidence type="ECO:0000256" key="2">
    <source>
        <dbReference type="ARBA" id="ARBA00022692"/>
    </source>
</evidence>
<proteinExistence type="predicted"/>
<evidence type="ECO:0000313" key="9">
    <source>
        <dbReference type="Proteomes" id="UP001169760"/>
    </source>
</evidence>
<name>A0AAW7XCC7_9GAMM</name>
<dbReference type="EMBL" id="JAUOPB010000013">
    <property type="protein sequence ID" value="MDO6424183.1"/>
    <property type="molecule type" value="Genomic_DNA"/>
</dbReference>
<feature type="binding site" evidence="6">
    <location>
        <position position="232"/>
    </location>
    <ligand>
        <name>Zn(2+)</name>
        <dbReference type="ChEBI" id="CHEBI:29105"/>
        <note>catalytic</note>
    </ligand>
</feature>
<feature type="transmembrane region" description="Helical" evidence="7">
    <location>
        <begin position="170"/>
        <end position="188"/>
    </location>
</feature>
<dbReference type="Pfam" id="PF05875">
    <property type="entry name" value="Ceramidase"/>
    <property type="match status" value="1"/>
</dbReference>
<sequence>MSTLDYRILLIGGICILAIVAALFAPPIAQDINYHLFSDTHTYFGIPHFWNTVSNAPFLLVGAYGLYKLTHNKLNVAVELRAALYIFYTGVFFVGLGSGYYHLNPNNVTLVWDRLPMTIGFMALFCVVIAEYIAVKPAKALLAPLILGGIASVAYWYITETHQQGDLRPYALVQFLPMLVIPLILLTYKHPFNHAKGYWWLITCYGAAKLLEHFDPQIHGLLGFMSGHALKHVIAALGIGLFTQHLITRITIDQTPQATQ</sequence>
<dbReference type="GO" id="GO:0016020">
    <property type="term" value="C:membrane"/>
    <property type="evidence" value="ECO:0007669"/>
    <property type="project" value="UniProtKB-SubCell"/>
</dbReference>
<evidence type="ECO:0000256" key="7">
    <source>
        <dbReference type="SAM" id="Phobius"/>
    </source>
</evidence>
<feature type="transmembrane region" description="Helical" evidence="7">
    <location>
        <begin position="115"/>
        <end position="134"/>
    </location>
</feature>
<evidence type="ECO:0000256" key="6">
    <source>
        <dbReference type="PIRSR" id="PIRSR608901-2"/>
    </source>
</evidence>
<keyword evidence="4 7" id="KW-1133">Transmembrane helix</keyword>
<evidence type="ECO:0000256" key="3">
    <source>
        <dbReference type="ARBA" id="ARBA00022801"/>
    </source>
</evidence>
<reference evidence="8" key="1">
    <citation type="submission" date="2023-07" db="EMBL/GenBank/DDBJ databases">
        <title>Genome content predicts the carbon catabolic preferences of heterotrophic bacteria.</title>
        <authorList>
            <person name="Gralka M."/>
        </authorList>
    </citation>
    <scope>NUCLEOTIDE SEQUENCE</scope>
    <source>
        <strain evidence="8">I3M17_2</strain>
    </source>
</reference>
<keyword evidence="2 7" id="KW-0812">Transmembrane</keyword>
<feature type="binding site" evidence="6">
    <location>
        <position position="228"/>
    </location>
    <ligand>
        <name>Zn(2+)</name>
        <dbReference type="ChEBI" id="CHEBI:29105"/>
        <note>catalytic</note>
    </ligand>
</feature>
<feature type="transmembrane region" description="Helical" evidence="7">
    <location>
        <begin position="7"/>
        <end position="29"/>
    </location>
</feature>
<feature type="transmembrane region" description="Helical" evidence="7">
    <location>
        <begin position="49"/>
        <end position="70"/>
    </location>
</feature>
<accession>A0AAW7XCC7</accession>
<evidence type="ECO:0000313" key="8">
    <source>
        <dbReference type="EMBL" id="MDO6424183.1"/>
    </source>
</evidence>
<dbReference type="InterPro" id="IPR008901">
    <property type="entry name" value="ACER"/>
</dbReference>
<feature type="transmembrane region" description="Helical" evidence="7">
    <location>
        <begin position="82"/>
        <end position="103"/>
    </location>
</feature>
<keyword evidence="3" id="KW-0378">Hydrolase</keyword>
<feature type="binding site" evidence="6">
    <location>
        <position position="102"/>
    </location>
    <ligand>
        <name>Zn(2+)</name>
        <dbReference type="ChEBI" id="CHEBI:29105"/>
        <note>catalytic</note>
    </ligand>
</feature>
<comment type="cofactor">
    <cofactor evidence="6">
        <name>Zn(2+)</name>
        <dbReference type="ChEBI" id="CHEBI:29105"/>
    </cofactor>
</comment>
<dbReference type="GO" id="GO:0046872">
    <property type="term" value="F:metal ion binding"/>
    <property type="evidence" value="ECO:0007669"/>
    <property type="project" value="UniProtKB-KW"/>
</dbReference>
<comment type="caution">
    <text evidence="8">The sequence shown here is derived from an EMBL/GenBank/DDBJ whole genome shotgun (WGS) entry which is preliminary data.</text>
</comment>
<dbReference type="GO" id="GO:0016811">
    <property type="term" value="F:hydrolase activity, acting on carbon-nitrogen (but not peptide) bonds, in linear amides"/>
    <property type="evidence" value="ECO:0007669"/>
    <property type="project" value="InterPro"/>
</dbReference>
<gene>
    <name evidence="8" type="ORF">Q4521_16980</name>
</gene>
<dbReference type="PANTHER" id="PTHR34368">
    <property type="entry name" value="OS01G0962200 PROTEIN"/>
    <property type="match status" value="1"/>
</dbReference>